<proteinExistence type="inferred from homology"/>
<sequence>MAYSRWCWFPVYLTASITLGIIAISSAVRSSSKNGGQEAAAIPQELWMKASDALRRAGFIITGDLLDHSPSFFKPPHNSTIFAIKDSAIKNTSHSLWFLKTLLLYHTTTSKAYSFDDLVNIPQGTCLSTLLPHKNVSLTSVSPTLVHINHVPISNPNIFLRDNLAVHGVLAPFSPFLPQDLLLRGFHSVIRSPTCSSNNLLHWKRLLHFLRAKGYASFSVALHSLLNIHSSTLPSATIFAPPHFPYPSSTTLLHILPQRFTYKQLTALPVRTLLKTLMPDHHLEIDGLLHFLTGGLLVNGVQIVVPDMFTSANFVVHGISRALALDLTT</sequence>
<keyword evidence="2" id="KW-0472">Membrane</keyword>
<feature type="transmembrane region" description="Helical" evidence="2">
    <location>
        <begin position="7"/>
        <end position="28"/>
    </location>
</feature>
<comment type="similarity">
    <text evidence="1">Belongs to the fasciclin-like AGP family.</text>
</comment>
<organism evidence="4 5">
    <name type="scientific">Psophocarpus tetragonolobus</name>
    <name type="common">Winged bean</name>
    <name type="synonym">Dolichos tetragonolobus</name>
    <dbReference type="NCBI Taxonomy" id="3891"/>
    <lineage>
        <taxon>Eukaryota</taxon>
        <taxon>Viridiplantae</taxon>
        <taxon>Streptophyta</taxon>
        <taxon>Embryophyta</taxon>
        <taxon>Tracheophyta</taxon>
        <taxon>Spermatophyta</taxon>
        <taxon>Magnoliopsida</taxon>
        <taxon>eudicotyledons</taxon>
        <taxon>Gunneridae</taxon>
        <taxon>Pentapetalae</taxon>
        <taxon>rosids</taxon>
        <taxon>fabids</taxon>
        <taxon>Fabales</taxon>
        <taxon>Fabaceae</taxon>
        <taxon>Papilionoideae</taxon>
        <taxon>50 kb inversion clade</taxon>
        <taxon>NPAAA clade</taxon>
        <taxon>indigoferoid/millettioid clade</taxon>
        <taxon>Phaseoleae</taxon>
        <taxon>Psophocarpus</taxon>
    </lineage>
</organism>
<evidence type="ECO:0000313" key="5">
    <source>
        <dbReference type="Proteomes" id="UP001386955"/>
    </source>
</evidence>
<dbReference type="EMBL" id="JAYMYS010000003">
    <property type="protein sequence ID" value="KAK7402008.1"/>
    <property type="molecule type" value="Genomic_DNA"/>
</dbReference>
<gene>
    <name evidence="4" type="ORF">VNO78_13935</name>
</gene>
<evidence type="ECO:0000259" key="3">
    <source>
        <dbReference type="SMART" id="SM00554"/>
    </source>
</evidence>
<name>A0AAN9XPT8_PSOTE</name>
<evidence type="ECO:0000313" key="4">
    <source>
        <dbReference type="EMBL" id="KAK7402008.1"/>
    </source>
</evidence>
<dbReference type="PANTHER" id="PTHR33985:SF19">
    <property type="entry name" value="FASCICLIN-LIKE ARABINOGALACTAN PROTEIN 21"/>
    <property type="match status" value="1"/>
</dbReference>
<keyword evidence="2" id="KW-1133">Transmembrane helix</keyword>
<dbReference type="InterPro" id="IPR036378">
    <property type="entry name" value="FAS1_dom_sf"/>
</dbReference>
<comment type="caution">
    <text evidence="4">The sequence shown here is derived from an EMBL/GenBank/DDBJ whole genome shotgun (WGS) entry which is preliminary data.</text>
</comment>
<dbReference type="Gene3D" id="2.30.180.10">
    <property type="entry name" value="FAS1 domain"/>
    <property type="match status" value="1"/>
</dbReference>
<dbReference type="AlphaFoldDB" id="A0AAN9XPT8"/>
<keyword evidence="5" id="KW-1185">Reference proteome</keyword>
<keyword evidence="2" id="KW-0812">Transmembrane</keyword>
<evidence type="ECO:0000256" key="2">
    <source>
        <dbReference type="SAM" id="Phobius"/>
    </source>
</evidence>
<feature type="domain" description="FAS1" evidence="3">
    <location>
        <begin position="237"/>
        <end position="327"/>
    </location>
</feature>
<feature type="domain" description="FAS1" evidence="3">
    <location>
        <begin position="80"/>
        <end position="176"/>
    </location>
</feature>
<dbReference type="SUPFAM" id="SSF82153">
    <property type="entry name" value="FAS1 domain"/>
    <property type="match status" value="2"/>
</dbReference>
<dbReference type="Proteomes" id="UP001386955">
    <property type="component" value="Unassembled WGS sequence"/>
</dbReference>
<reference evidence="4 5" key="1">
    <citation type="submission" date="2024-01" db="EMBL/GenBank/DDBJ databases">
        <title>The genomes of 5 underutilized Papilionoideae crops provide insights into root nodulation and disease resistanc.</title>
        <authorList>
            <person name="Jiang F."/>
        </authorList>
    </citation>
    <scope>NUCLEOTIDE SEQUENCE [LARGE SCALE GENOMIC DNA]</scope>
    <source>
        <strain evidence="4">DUOXIRENSHENG_FW03</strain>
        <tissue evidence="4">Leaves</tissue>
    </source>
</reference>
<evidence type="ECO:0000256" key="1">
    <source>
        <dbReference type="ARBA" id="ARBA00007843"/>
    </source>
</evidence>
<dbReference type="InterPro" id="IPR052806">
    <property type="entry name" value="Fasciclin-like_AGP"/>
</dbReference>
<dbReference type="InterPro" id="IPR000782">
    <property type="entry name" value="FAS1_domain"/>
</dbReference>
<accession>A0AAN9XPT8</accession>
<dbReference type="SMART" id="SM00554">
    <property type="entry name" value="FAS1"/>
    <property type="match status" value="2"/>
</dbReference>
<dbReference type="PANTHER" id="PTHR33985">
    <property type="entry name" value="OS02G0491300 PROTEIN-RELATED"/>
    <property type="match status" value="1"/>
</dbReference>
<protein>
    <recommendedName>
        <fullName evidence="3">FAS1 domain-containing protein</fullName>
    </recommendedName>
</protein>